<keyword evidence="5" id="KW-1133">Transmembrane helix</keyword>
<organism evidence="7 8">
    <name type="scientific">Oxynema aestuarii AP17</name>
    <dbReference type="NCBI Taxonomy" id="2064643"/>
    <lineage>
        <taxon>Bacteria</taxon>
        <taxon>Bacillati</taxon>
        <taxon>Cyanobacteriota</taxon>
        <taxon>Cyanophyceae</taxon>
        <taxon>Oscillatoriophycideae</taxon>
        <taxon>Oscillatoriales</taxon>
        <taxon>Oscillatoriaceae</taxon>
        <taxon>Oxynema</taxon>
        <taxon>Oxynema aestuarii</taxon>
    </lineage>
</organism>
<dbReference type="PANTHER" id="PTHR43531">
    <property type="entry name" value="PROTEIN ICFG"/>
    <property type="match status" value="1"/>
</dbReference>
<keyword evidence="1" id="KW-0145">Chemotaxis</keyword>
<evidence type="ECO:0000256" key="3">
    <source>
        <dbReference type="PROSITE-ProRule" id="PRU00284"/>
    </source>
</evidence>
<dbReference type="GO" id="GO:0004888">
    <property type="term" value="F:transmembrane signaling receptor activity"/>
    <property type="evidence" value="ECO:0007669"/>
    <property type="project" value="TreeGrafter"/>
</dbReference>
<name>A0A6H1TX93_9CYAN</name>
<dbReference type="KEGG" id="oxy:HCG48_12055"/>
<dbReference type="PROSITE" id="PS50111">
    <property type="entry name" value="CHEMOTAXIS_TRANSDUC_2"/>
    <property type="match status" value="1"/>
</dbReference>
<feature type="coiled-coil region" evidence="4">
    <location>
        <begin position="144"/>
        <end position="171"/>
    </location>
</feature>
<comment type="similarity">
    <text evidence="2">Belongs to the methyl-accepting chemotaxis (MCP) protein family.</text>
</comment>
<accession>A0A6H1TX93</accession>
<dbReference type="Proteomes" id="UP000500857">
    <property type="component" value="Chromosome"/>
</dbReference>
<evidence type="ECO:0000256" key="5">
    <source>
        <dbReference type="SAM" id="Phobius"/>
    </source>
</evidence>
<dbReference type="Gene3D" id="1.10.287.950">
    <property type="entry name" value="Methyl-accepting chemotaxis protein"/>
    <property type="match status" value="1"/>
</dbReference>
<dbReference type="PANTHER" id="PTHR43531:SF11">
    <property type="entry name" value="METHYL-ACCEPTING CHEMOTAXIS PROTEIN 3"/>
    <property type="match status" value="1"/>
</dbReference>
<evidence type="ECO:0000256" key="1">
    <source>
        <dbReference type="ARBA" id="ARBA00022500"/>
    </source>
</evidence>
<dbReference type="SMART" id="SM00283">
    <property type="entry name" value="MA"/>
    <property type="match status" value="1"/>
</dbReference>
<keyword evidence="5" id="KW-0812">Transmembrane</keyword>
<gene>
    <name evidence="7" type="ORF">HCG48_12055</name>
</gene>
<evidence type="ECO:0000256" key="4">
    <source>
        <dbReference type="SAM" id="Coils"/>
    </source>
</evidence>
<sequence>MLNPLKIRQRILWGYGVPVLLSISISAIAFGQMQSVSRQVNRSAKQGDLLVVSERMSFAIAQMQQSAASFMLDPESEWLESYEEGVKLFENSSQVAIAELQGSPHAEAVREIVDLGTQIDTLNRYAIALIQGNERDRAIRTFTAAESQKLMRQLNQEIAALVRTQHQLLSQQNRQSEMTISSLLRWQWIATSVWVVVAVAIAAQVSRYVSHRLREAVRGVAKFSGEVKTMLDLQQGAIERQSRGVSDTQALLGQLNVTSHQISSQIKGSRDRLEVLDRHVAFLWEQLSEIHQIASVVQELAHQTNLLALNAGVEALRTGSPTGGFDLVALKMRALAYESQQCANQISPLVREMETASGEGSSLDRGVQDFDTLKQAFEDIDGAIAQVEIHSQQEAMTVQQLLVSIEQLESDIAQIASISQESHLSLKELDEASDDLKKLL</sequence>
<feature type="transmembrane region" description="Helical" evidence="5">
    <location>
        <begin position="12"/>
        <end position="33"/>
    </location>
</feature>
<dbReference type="Pfam" id="PF00015">
    <property type="entry name" value="MCPsignal"/>
    <property type="match status" value="1"/>
</dbReference>
<dbReference type="GO" id="GO:0007165">
    <property type="term" value="P:signal transduction"/>
    <property type="evidence" value="ECO:0007669"/>
    <property type="project" value="UniProtKB-KW"/>
</dbReference>
<reference evidence="7 8" key="1">
    <citation type="submission" date="2020-04" db="EMBL/GenBank/DDBJ databases">
        <authorList>
            <person name="Basu S."/>
            <person name="Maruthanayagam V."/>
            <person name="Chakraborty S."/>
            <person name="Pramanik A."/>
            <person name="Mukherjee J."/>
            <person name="Brink B."/>
        </authorList>
    </citation>
    <scope>NUCLEOTIDE SEQUENCE [LARGE SCALE GENOMIC DNA]</scope>
    <source>
        <strain evidence="7 8">AP17</strain>
    </source>
</reference>
<keyword evidence="5" id="KW-0472">Membrane</keyword>
<dbReference type="GO" id="GO:0005886">
    <property type="term" value="C:plasma membrane"/>
    <property type="evidence" value="ECO:0007669"/>
    <property type="project" value="TreeGrafter"/>
</dbReference>
<evidence type="ECO:0000259" key="6">
    <source>
        <dbReference type="PROSITE" id="PS50111"/>
    </source>
</evidence>
<feature type="domain" description="Methyl-accepting transducer" evidence="6">
    <location>
        <begin position="202"/>
        <end position="430"/>
    </location>
</feature>
<dbReference type="EMBL" id="CP051167">
    <property type="protein sequence ID" value="QIZ71222.1"/>
    <property type="molecule type" value="Genomic_DNA"/>
</dbReference>
<keyword evidence="3" id="KW-0807">Transducer</keyword>
<dbReference type="SUPFAM" id="SSF58104">
    <property type="entry name" value="Methyl-accepting chemotaxis protein (MCP) signaling domain"/>
    <property type="match status" value="1"/>
</dbReference>
<keyword evidence="8" id="KW-1185">Reference proteome</keyword>
<dbReference type="RefSeq" id="WP_168569376.1">
    <property type="nucleotide sequence ID" value="NZ_CP051167.1"/>
</dbReference>
<evidence type="ECO:0000256" key="2">
    <source>
        <dbReference type="ARBA" id="ARBA00029447"/>
    </source>
</evidence>
<proteinExistence type="inferred from homology"/>
<dbReference type="InterPro" id="IPR004089">
    <property type="entry name" value="MCPsignal_dom"/>
</dbReference>
<dbReference type="GO" id="GO:0006935">
    <property type="term" value="P:chemotaxis"/>
    <property type="evidence" value="ECO:0007669"/>
    <property type="project" value="UniProtKB-KW"/>
</dbReference>
<keyword evidence="4" id="KW-0175">Coiled coil</keyword>
<evidence type="ECO:0000313" key="7">
    <source>
        <dbReference type="EMBL" id="QIZ71222.1"/>
    </source>
</evidence>
<dbReference type="InterPro" id="IPR051310">
    <property type="entry name" value="MCP_chemotaxis"/>
</dbReference>
<protein>
    <recommendedName>
        <fullName evidence="6">Methyl-accepting transducer domain-containing protein</fullName>
    </recommendedName>
</protein>
<dbReference type="AlphaFoldDB" id="A0A6H1TX93"/>
<evidence type="ECO:0000313" key="8">
    <source>
        <dbReference type="Proteomes" id="UP000500857"/>
    </source>
</evidence>